<evidence type="ECO:0000256" key="2">
    <source>
        <dbReference type="SAM" id="SignalP"/>
    </source>
</evidence>
<comment type="caution">
    <text evidence="4">The sequence shown here is derived from an EMBL/GenBank/DDBJ whole genome shotgun (WGS) entry which is preliminary data.</text>
</comment>
<dbReference type="RefSeq" id="WP_344290547.1">
    <property type="nucleotide sequence ID" value="NZ_BAAAPF010000086.1"/>
</dbReference>
<protein>
    <recommendedName>
        <fullName evidence="3">DUF6801 domain-containing protein</fullName>
    </recommendedName>
</protein>
<feature type="domain" description="DUF6801" evidence="3">
    <location>
        <begin position="39"/>
        <end position="164"/>
    </location>
</feature>
<dbReference type="EMBL" id="BAAAPF010000086">
    <property type="protein sequence ID" value="GAA2125071.1"/>
    <property type="molecule type" value="Genomic_DNA"/>
</dbReference>
<sequence>MSPRTGRLTVIAFGALVAGLLPASGSAAQDAAVSVSAAYVCEPAGGGAVDTTVEFTGSFPASVRSGEAIRPGDLTMSATLGGELLDGLPAEEGAAVAGSASVAMGVAQGQESADYPWSGVTGEPAEVAADGTATVTFSGGMSSATPRGSGDVVFTLGPLTLELQGSPPAPGDTSAPPADPASPPDDAADPDDPAGPAAATLTCVVADGQDATLATVAGPDESGTPGGGDSGGSGDSGAAGQGTSSATGTQPGGAGPGVETAPADEPVETGEVKPCPPDQPPTAELDPDRLIEPPEGSTVRDLPGVYTCTAAAALVNSRKLNGALIVNDPHAPTLDSVRVLLNKQMVFGPDFYNGTRSVAEFTLPDSNATFLTFGFVPVSGKVEFTNGPMTIVTEQWRFPETNETTAGFYQSLRIYDVKVNGVPLEVGDDCRTSKPVDVVLKGKFPDYHVFSGGTLKGLVSVPPFSGCGTGGEDLDPLFTSALSGPGNYVELNQSPLCTIPCTPAVPELPAHD</sequence>
<evidence type="ECO:0000313" key="4">
    <source>
        <dbReference type="EMBL" id="GAA2125071.1"/>
    </source>
</evidence>
<dbReference type="Pfam" id="PF20611">
    <property type="entry name" value="DUF6801"/>
    <property type="match status" value="1"/>
</dbReference>
<name>A0ABP5K1A5_9ACTN</name>
<feature type="chain" id="PRO_5045038220" description="DUF6801 domain-containing protein" evidence="2">
    <location>
        <begin position="28"/>
        <end position="512"/>
    </location>
</feature>
<evidence type="ECO:0000256" key="1">
    <source>
        <dbReference type="SAM" id="MobiDB-lite"/>
    </source>
</evidence>
<keyword evidence="2" id="KW-0732">Signal</keyword>
<accession>A0ABP5K1A5</accession>
<proteinExistence type="predicted"/>
<gene>
    <name evidence="4" type="ORF">GCM10009802_30390</name>
</gene>
<feature type="compositionally biased region" description="Gly residues" evidence="1">
    <location>
        <begin position="224"/>
        <end position="240"/>
    </location>
</feature>
<feature type="region of interest" description="Disordered" evidence="1">
    <location>
        <begin position="161"/>
        <end position="197"/>
    </location>
</feature>
<dbReference type="Proteomes" id="UP001500443">
    <property type="component" value="Unassembled WGS sequence"/>
</dbReference>
<reference evidence="5" key="1">
    <citation type="journal article" date="2019" name="Int. J. Syst. Evol. Microbiol.">
        <title>The Global Catalogue of Microorganisms (GCM) 10K type strain sequencing project: providing services to taxonomists for standard genome sequencing and annotation.</title>
        <authorList>
            <consortium name="The Broad Institute Genomics Platform"/>
            <consortium name="The Broad Institute Genome Sequencing Center for Infectious Disease"/>
            <person name="Wu L."/>
            <person name="Ma J."/>
        </authorList>
    </citation>
    <scope>NUCLEOTIDE SEQUENCE [LARGE SCALE GENOMIC DNA]</scope>
    <source>
        <strain evidence="5">JCM 15481</strain>
    </source>
</reference>
<keyword evidence="5" id="KW-1185">Reference proteome</keyword>
<evidence type="ECO:0000313" key="5">
    <source>
        <dbReference type="Proteomes" id="UP001500443"/>
    </source>
</evidence>
<evidence type="ECO:0000259" key="3">
    <source>
        <dbReference type="Pfam" id="PF20611"/>
    </source>
</evidence>
<feature type="region of interest" description="Disordered" evidence="1">
    <location>
        <begin position="215"/>
        <end position="300"/>
    </location>
</feature>
<feature type="signal peptide" evidence="2">
    <location>
        <begin position="1"/>
        <end position="27"/>
    </location>
</feature>
<dbReference type="InterPro" id="IPR046542">
    <property type="entry name" value="DUF6801"/>
</dbReference>
<organism evidence="4 5">
    <name type="scientific">Streptomyces synnematoformans</name>
    <dbReference type="NCBI Taxonomy" id="415721"/>
    <lineage>
        <taxon>Bacteria</taxon>
        <taxon>Bacillati</taxon>
        <taxon>Actinomycetota</taxon>
        <taxon>Actinomycetes</taxon>
        <taxon>Kitasatosporales</taxon>
        <taxon>Streptomycetaceae</taxon>
        <taxon>Streptomyces</taxon>
    </lineage>
</organism>